<feature type="compositionally biased region" description="Polar residues" evidence="1">
    <location>
        <begin position="97"/>
        <end position="115"/>
    </location>
</feature>
<evidence type="ECO:0000256" key="1">
    <source>
        <dbReference type="SAM" id="MobiDB-lite"/>
    </source>
</evidence>
<evidence type="ECO:0000313" key="2">
    <source>
        <dbReference type="EMBL" id="CAK7235954.1"/>
    </source>
</evidence>
<reference evidence="2 3" key="1">
    <citation type="submission" date="2024-01" db="EMBL/GenBank/DDBJ databases">
        <authorList>
            <person name="Allen C."/>
            <person name="Tagirdzhanova G."/>
        </authorList>
    </citation>
    <scope>NUCLEOTIDE SEQUENCE [LARGE SCALE GENOMIC DNA]</scope>
</reference>
<name>A0ABP0CUZ9_9PEZI</name>
<gene>
    <name evidence="2" type="ORF">SCUCBS95973_009441</name>
</gene>
<evidence type="ECO:0000313" key="3">
    <source>
        <dbReference type="Proteomes" id="UP001642405"/>
    </source>
</evidence>
<dbReference type="EMBL" id="CAWUHB010000106">
    <property type="protein sequence ID" value="CAK7235954.1"/>
    <property type="molecule type" value="Genomic_DNA"/>
</dbReference>
<sequence length="604" mass="64689">MTHTYAHDFDPSAHRAGYIPGTDYALPYLSRHTVAHRDETAILRHVNCSLLSTPGVPPTLLALKQHAQSLSYLIAMLSPHGNDDDAVEVIVARATKAQDSTARGPSTQRRTTQQGAAADTPVASHGADTDSLLHHLVKRAGDAATDNPFDWLDLSRPYTNDMDPEHHRPLVDLVNEVESHHDVLGATYHCPLTTHTPRNGGCYTMEERDNVMDEDGSDKQRPYASHHSLLLHANMCLERLDHEYASTGGLISLLPTVTASPQNSASSTDKQEEPAELTTARNTLVGQWLAFTQQLISRMHELEIAHTNAVHFLSGEAELAPAVARGDHSGSGADGPAASPGRWILSNAGDDVWTAVHDKLDQVSATDTVLLQQHLAQGVVGERSIVPSSTMPYVDLTTRFYRATADSARGPVSVCLAGAPSIRDVSVVDASGGSAVTTTASDAATVATAATAASKQAGGIHTAANVPLLPASALEKRYSQRLQEAGRLAHDNTRLAQQLLQRTQVLSSLRREVARVQTLNEALKRTAAELQGQPGQATMNNSKSKNKSKGKGKGKDTDTAPGAGPVPVSSLLDGATRRRRRRGRGAADSTYRYLAEDDSLSDEQ</sequence>
<dbReference type="Proteomes" id="UP001642405">
    <property type="component" value="Unassembled WGS sequence"/>
</dbReference>
<feature type="region of interest" description="Disordered" evidence="1">
    <location>
        <begin position="527"/>
        <end position="604"/>
    </location>
</feature>
<accession>A0ABP0CUZ9</accession>
<protein>
    <submittedName>
        <fullName evidence="2">Uncharacterized protein</fullName>
    </submittedName>
</protein>
<organism evidence="2 3">
    <name type="scientific">Sporothrix curviconia</name>
    <dbReference type="NCBI Taxonomy" id="1260050"/>
    <lineage>
        <taxon>Eukaryota</taxon>
        <taxon>Fungi</taxon>
        <taxon>Dikarya</taxon>
        <taxon>Ascomycota</taxon>
        <taxon>Pezizomycotina</taxon>
        <taxon>Sordariomycetes</taxon>
        <taxon>Sordariomycetidae</taxon>
        <taxon>Ophiostomatales</taxon>
        <taxon>Ophiostomataceae</taxon>
        <taxon>Sporothrix</taxon>
    </lineage>
</organism>
<comment type="caution">
    <text evidence="2">The sequence shown here is derived from an EMBL/GenBank/DDBJ whole genome shotgun (WGS) entry which is preliminary data.</text>
</comment>
<keyword evidence="3" id="KW-1185">Reference proteome</keyword>
<proteinExistence type="predicted"/>
<feature type="region of interest" description="Disordered" evidence="1">
    <location>
        <begin position="97"/>
        <end position="127"/>
    </location>
</feature>